<comment type="caution">
    <text evidence="1">The sequence shown here is derived from an EMBL/GenBank/DDBJ whole genome shotgun (WGS) entry which is preliminary data.</text>
</comment>
<accession>A1ZT86</accession>
<gene>
    <name evidence="1" type="ORF">M23134_07071</name>
</gene>
<dbReference type="EMBL" id="AAWS01000034">
    <property type="protein sequence ID" value="EAY26476.1"/>
    <property type="molecule type" value="Genomic_DNA"/>
</dbReference>
<dbReference type="RefSeq" id="WP_002701031.1">
    <property type="nucleotide sequence ID" value="NZ_AAWS01000034.1"/>
</dbReference>
<dbReference type="Proteomes" id="UP000004095">
    <property type="component" value="Unassembled WGS sequence"/>
</dbReference>
<evidence type="ECO:0000313" key="2">
    <source>
        <dbReference type="Proteomes" id="UP000004095"/>
    </source>
</evidence>
<keyword evidence="2" id="KW-1185">Reference proteome</keyword>
<protein>
    <submittedName>
        <fullName evidence="1">Uncharacterized protein</fullName>
    </submittedName>
</protein>
<name>A1ZT86_MICM2</name>
<reference evidence="1 2" key="1">
    <citation type="submission" date="2007-01" db="EMBL/GenBank/DDBJ databases">
        <authorList>
            <person name="Haygood M."/>
            <person name="Podell S."/>
            <person name="Anderson C."/>
            <person name="Hopkinson B."/>
            <person name="Roe K."/>
            <person name="Barbeau K."/>
            <person name="Gaasterland T."/>
            <person name="Ferriera S."/>
            <person name="Johnson J."/>
            <person name="Kravitz S."/>
            <person name="Beeson K."/>
            <person name="Sutton G."/>
            <person name="Rogers Y.-H."/>
            <person name="Friedman R."/>
            <person name="Frazier M."/>
            <person name="Venter J.C."/>
        </authorList>
    </citation>
    <scope>NUCLEOTIDE SEQUENCE [LARGE SCALE GENOMIC DNA]</scope>
    <source>
        <strain evidence="1 2">ATCC 23134</strain>
    </source>
</reference>
<sequence>MFDFYLTIVKTLVKTEKSEFKNKFNSLVYADKDLSTDEKMFLLEEMQKEWIARQEKKKKNK</sequence>
<proteinExistence type="predicted"/>
<evidence type="ECO:0000313" key="1">
    <source>
        <dbReference type="EMBL" id="EAY26476.1"/>
    </source>
</evidence>
<organism evidence="1 2">
    <name type="scientific">Microscilla marina ATCC 23134</name>
    <dbReference type="NCBI Taxonomy" id="313606"/>
    <lineage>
        <taxon>Bacteria</taxon>
        <taxon>Pseudomonadati</taxon>
        <taxon>Bacteroidota</taxon>
        <taxon>Cytophagia</taxon>
        <taxon>Cytophagales</taxon>
        <taxon>Microscillaceae</taxon>
        <taxon>Microscilla</taxon>
    </lineage>
</organism>
<dbReference type="AlphaFoldDB" id="A1ZT86"/>